<dbReference type="STRING" id="441959.B8LTK0"/>
<sequence>MVISNYGVRNNPNPAVEHRQARMEEEQFFSPVPWIKVLAPFGPFQLRLGTRNLQNALSQLLELKTTIAACLEGGTTGMQMLNIGLPMTSYQLSNVPSLSYGCLLTEKT</sequence>
<reference evidence="2" key="1">
    <citation type="journal article" date="2015" name="Genome Announc.">
        <title>Genome sequence of the AIDS-associated pathogen Penicillium marneffei (ATCC18224) and its near taxonomic relative Talaromyces stipitatus (ATCC10500).</title>
        <authorList>
            <person name="Nierman W.C."/>
            <person name="Fedorova-Abrams N.D."/>
            <person name="Andrianopoulos A."/>
        </authorList>
    </citation>
    <scope>NUCLEOTIDE SEQUENCE [LARGE SCALE GENOMIC DNA]</scope>
    <source>
        <strain evidence="2">ATCC 10500 / CBS 375.48 / QM 6759 / NRRL 1006</strain>
    </source>
</reference>
<dbReference type="AlphaFoldDB" id="B8LTK0"/>
<dbReference type="OrthoDB" id="5061070at2759"/>
<dbReference type="PhylomeDB" id="B8LTK0"/>
<accession>B8LTK0</accession>
<dbReference type="VEuPathDB" id="FungiDB:TSTA_065340"/>
<dbReference type="EMBL" id="EQ962652">
    <property type="protein sequence ID" value="EED23078.1"/>
    <property type="molecule type" value="Genomic_DNA"/>
</dbReference>
<dbReference type="InterPro" id="IPR027417">
    <property type="entry name" value="P-loop_NTPase"/>
</dbReference>
<dbReference type="Proteomes" id="UP000001745">
    <property type="component" value="Unassembled WGS sequence"/>
</dbReference>
<protein>
    <submittedName>
        <fullName evidence="1">Uncharacterized protein</fullName>
    </submittedName>
</protein>
<dbReference type="GeneID" id="8104676"/>
<dbReference type="RefSeq" id="XP_002340465.1">
    <property type="nucleotide sequence ID" value="XM_002340424.1"/>
</dbReference>
<keyword evidence="2" id="KW-1185">Reference proteome</keyword>
<organism evidence="1 2">
    <name type="scientific">Talaromyces stipitatus (strain ATCC 10500 / CBS 375.48 / QM 6759 / NRRL 1006)</name>
    <name type="common">Penicillium stipitatum</name>
    <dbReference type="NCBI Taxonomy" id="441959"/>
    <lineage>
        <taxon>Eukaryota</taxon>
        <taxon>Fungi</taxon>
        <taxon>Dikarya</taxon>
        <taxon>Ascomycota</taxon>
        <taxon>Pezizomycotina</taxon>
        <taxon>Eurotiomycetes</taxon>
        <taxon>Eurotiomycetidae</taxon>
        <taxon>Eurotiales</taxon>
        <taxon>Trichocomaceae</taxon>
        <taxon>Talaromyces</taxon>
        <taxon>Talaromyces sect. Talaromyces</taxon>
    </lineage>
</organism>
<evidence type="ECO:0000313" key="1">
    <source>
        <dbReference type="EMBL" id="EED23078.1"/>
    </source>
</evidence>
<dbReference type="InParanoid" id="B8LTK0"/>
<gene>
    <name evidence="1" type="ORF">TSTA_065340</name>
</gene>
<name>B8LTK0_TALSN</name>
<dbReference type="HOGENOM" id="CLU_2198765_0_0_1"/>
<proteinExistence type="predicted"/>
<dbReference type="Gene3D" id="3.40.50.300">
    <property type="entry name" value="P-loop containing nucleotide triphosphate hydrolases"/>
    <property type="match status" value="1"/>
</dbReference>
<evidence type="ECO:0000313" key="2">
    <source>
        <dbReference type="Proteomes" id="UP000001745"/>
    </source>
</evidence>